<organism evidence="1 2">
    <name type="scientific">Mycobacterium riyadhense</name>
    <dbReference type="NCBI Taxonomy" id="486698"/>
    <lineage>
        <taxon>Bacteria</taxon>
        <taxon>Bacillati</taxon>
        <taxon>Actinomycetota</taxon>
        <taxon>Actinomycetes</taxon>
        <taxon>Mycobacteriales</taxon>
        <taxon>Mycobacteriaceae</taxon>
        <taxon>Mycobacterium</taxon>
    </lineage>
</organism>
<dbReference type="Proteomes" id="UP000193087">
    <property type="component" value="Unassembled WGS sequence"/>
</dbReference>
<evidence type="ECO:0000313" key="1">
    <source>
        <dbReference type="EMBL" id="ORW83761.1"/>
    </source>
</evidence>
<sequence>MEGAVVGYAYAHQFNSRAAYRWSAETSVYMAQDRQRCGDHDVAWWQLDLVGSDDEVDPPPEIATSAGDACSLANRNLR</sequence>
<dbReference type="STRING" id="486698.AWC22_14935"/>
<accession>A0A1X2D6P7</accession>
<comment type="caution">
    <text evidence="1">The sequence shown here is derived from an EMBL/GenBank/DDBJ whole genome shotgun (WGS) entry which is preliminary data.</text>
</comment>
<dbReference type="EMBL" id="LQPQ01000040">
    <property type="protein sequence ID" value="ORW83761.1"/>
    <property type="molecule type" value="Genomic_DNA"/>
</dbReference>
<name>A0A1X2D6P7_9MYCO</name>
<dbReference type="AlphaFoldDB" id="A0A1X2D6P7"/>
<dbReference type="Gene3D" id="3.40.630.30">
    <property type="match status" value="1"/>
</dbReference>
<proteinExistence type="predicted"/>
<reference evidence="1 2" key="1">
    <citation type="submission" date="2016-01" db="EMBL/GenBank/DDBJ databases">
        <title>The new phylogeny of the genus Mycobacterium.</title>
        <authorList>
            <person name="Tarcisio F."/>
            <person name="Conor M."/>
            <person name="Antonella G."/>
            <person name="Elisabetta G."/>
            <person name="Giulia F.S."/>
            <person name="Sara T."/>
            <person name="Anna F."/>
            <person name="Clotilde B."/>
            <person name="Roberto B."/>
            <person name="Veronica D.S."/>
            <person name="Fabio R."/>
            <person name="Monica P."/>
            <person name="Olivier J."/>
            <person name="Enrico T."/>
            <person name="Nicola S."/>
        </authorList>
    </citation>
    <scope>NUCLEOTIDE SEQUENCE [LARGE SCALE GENOMIC DNA]</scope>
    <source>
        <strain evidence="1 2">DSM 45176</strain>
    </source>
</reference>
<evidence type="ECO:0000313" key="2">
    <source>
        <dbReference type="Proteomes" id="UP000193087"/>
    </source>
</evidence>
<keyword evidence="2" id="KW-1185">Reference proteome</keyword>
<protein>
    <submittedName>
        <fullName evidence="1">Uncharacterized protein</fullName>
    </submittedName>
</protein>
<gene>
    <name evidence="1" type="ORF">AWC22_14935</name>
</gene>